<protein>
    <submittedName>
        <fullName evidence="2">Uncharacterized protein</fullName>
    </submittedName>
</protein>
<name>A0A4P6YT04_9LACO</name>
<accession>A0A4P6YT04</accession>
<proteinExistence type="predicted"/>
<reference evidence="3" key="1">
    <citation type="submission" date="2019-03" db="EMBL/GenBank/DDBJ databases">
        <title>Weissella sp. 26KH-42 Genome sequencing.</title>
        <authorList>
            <person name="Heo J."/>
            <person name="Kim S.-J."/>
            <person name="Kim J.-S."/>
            <person name="Hong S.-B."/>
            <person name="Kwon S.-W."/>
        </authorList>
    </citation>
    <scope>NUCLEOTIDE SEQUENCE [LARGE SCALE GENOMIC DNA]</scope>
    <source>
        <strain evidence="3">26KH-42</strain>
    </source>
</reference>
<dbReference type="Proteomes" id="UP000292886">
    <property type="component" value="Chromosome"/>
</dbReference>
<sequence length="188" mass="20752">MNKLKIGTALLCAGLVCGGVGTSVSASSDVMTNEQTARAELKYSRKKNIPANMRKKWYCTENGYTHKISMTAKTLNKEGMKFKLTTSSSIFGTTKFNVSKVSGQGIKKNVYGVGTTYWSLLYRVVTLRVHGVKQKMLIESGTGTAGGARWFAMYTQKKQKNQYASYDSASGPYSAMKKVQKLNKKYFG</sequence>
<dbReference type="AlphaFoldDB" id="A0A4P6YT04"/>
<evidence type="ECO:0000313" key="2">
    <source>
        <dbReference type="EMBL" id="QBO35864.1"/>
    </source>
</evidence>
<dbReference type="KEGG" id="wei:EQG49_04985"/>
<feature type="chain" id="PRO_5020717911" evidence="1">
    <location>
        <begin position="27"/>
        <end position="188"/>
    </location>
</feature>
<dbReference type="RefSeq" id="WP_133362943.1">
    <property type="nucleotide sequence ID" value="NZ_CP037940.1"/>
</dbReference>
<feature type="signal peptide" evidence="1">
    <location>
        <begin position="1"/>
        <end position="26"/>
    </location>
</feature>
<organism evidence="2 3">
    <name type="scientific">Periweissella cryptocerci</name>
    <dbReference type="NCBI Taxonomy" id="2506420"/>
    <lineage>
        <taxon>Bacteria</taxon>
        <taxon>Bacillati</taxon>
        <taxon>Bacillota</taxon>
        <taxon>Bacilli</taxon>
        <taxon>Lactobacillales</taxon>
        <taxon>Lactobacillaceae</taxon>
        <taxon>Periweissella</taxon>
    </lineage>
</organism>
<evidence type="ECO:0000256" key="1">
    <source>
        <dbReference type="SAM" id="SignalP"/>
    </source>
</evidence>
<dbReference type="EMBL" id="CP037940">
    <property type="protein sequence ID" value="QBO35864.1"/>
    <property type="molecule type" value="Genomic_DNA"/>
</dbReference>
<keyword evidence="3" id="KW-1185">Reference proteome</keyword>
<keyword evidence="1" id="KW-0732">Signal</keyword>
<evidence type="ECO:0000313" key="3">
    <source>
        <dbReference type="Proteomes" id="UP000292886"/>
    </source>
</evidence>
<dbReference type="OrthoDB" id="2293239at2"/>
<gene>
    <name evidence="2" type="ORF">EQG49_04985</name>
</gene>